<evidence type="ECO:0000256" key="9">
    <source>
        <dbReference type="ARBA" id="ARBA00022553"/>
    </source>
</evidence>
<evidence type="ECO:0000256" key="1">
    <source>
        <dbReference type="ARBA" id="ARBA00000427"/>
    </source>
</evidence>
<evidence type="ECO:0000256" key="3">
    <source>
        <dbReference type="ARBA" id="ARBA00004227"/>
    </source>
</evidence>
<evidence type="ECO:0000259" key="25">
    <source>
        <dbReference type="Pfam" id="PF13088"/>
    </source>
</evidence>
<comment type="subcellular location">
    <subcellularLocation>
        <location evidence="4">Cell membrane</location>
    </subcellularLocation>
    <subcellularLocation>
        <location evidence="5">Cytoplasmic vesicle</location>
    </subcellularLocation>
    <subcellularLocation>
        <location evidence="3">Lysosome lumen</location>
    </subcellularLocation>
    <subcellularLocation>
        <location evidence="2">Lysosome membrane</location>
        <topology evidence="2">Peripheral membrane protein</topology>
        <orientation evidence="2">Lumenal side</orientation>
    </subcellularLocation>
</comment>
<dbReference type="GO" id="GO:0006689">
    <property type="term" value="P:ganglioside catabolic process"/>
    <property type="evidence" value="ECO:0007669"/>
    <property type="project" value="TreeGrafter"/>
</dbReference>
<evidence type="ECO:0000256" key="19">
    <source>
        <dbReference type="ARBA" id="ARBA00037235"/>
    </source>
</evidence>
<dbReference type="InterPro" id="IPR026856">
    <property type="entry name" value="Sialidase_fam"/>
</dbReference>
<accession>A0A6P5AAR1</accession>
<keyword evidence="11" id="KW-0677">Repeat</keyword>
<organism evidence="26 27">
    <name type="scientific">Branchiostoma belcheri</name>
    <name type="common">Amphioxus</name>
    <dbReference type="NCBI Taxonomy" id="7741"/>
    <lineage>
        <taxon>Eukaryota</taxon>
        <taxon>Metazoa</taxon>
        <taxon>Chordata</taxon>
        <taxon>Cephalochordata</taxon>
        <taxon>Leptocardii</taxon>
        <taxon>Amphioxiformes</taxon>
        <taxon>Branchiostomatidae</taxon>
        <taxon>Branchiostoma</taxon>
    </lineage>
</organism>
<evidence type="ECO:0000256" key="17">
    <source>
        <dbReference type="ARBA" id="ARBA00023228"/>
    </source>
</evidence>
<feature type="signal peptide" evidence="24">
    <location>
        <begin position="1"/>
        <end position="23"/>
    </location>
</feature>
<dbReference type="KEGG" id="bbel:109484477"/>
<dbReference type="GO" id="GO:0004308">
    <property type="term" value="F:exo-alpha-sialidase activity"/>
    <property type="evidence" value="ECO:0007669"/>
    <property type="project" value="UniProtKB-EC"/>
</dbReference>
<keyword evidence="8" id="KW-1003">Cell membrane</keyword>
<evidence type="ECO:0000256" key="13">
    <source>
        <dbReference type="ARBA" id="ARBA00022963"/>
    </source>
</evidence>
<gene>
    <name evidence="27" type="primary">LOC109484477</name>
</gene>
<evidence type="ECO:0000256" key="5">
    <source>
        <dbReference type="ARBA" id="ARBA00004541"/>
    </source>
</evidence>
<evidence type="ECO:0000256" key="12">
    <source>
        <dbReference type="ARBA" id="ARBA00022801"/>
    </source>
</evidence>
<dbReference type="PANTHER" id="PTHR10628:SF25">
    <property type="entry name" value="SIALIDASE-1"/>
    <property type="match status" value="1"/>
</dbReference>
<evidence type="ECO:0000256" key="2">
    <source>
        <dbReference type="ARBA" id="ARBA00004207"/>
    </source>
</evidence>
<name>A0A6P5AAR1_BRABE</name>
<dbReference type="CDD" id="cd15482">
    <property type="entry name" value="Sialidase_non-viral"/>
    <property type="match status" value="1"/>
</dbReference>
<feature type="domain" description="Sialidase" evidence="25">
    <location>
        <begin position="82"/>
        <end position="357"/>
    </location>
</feature>
<sequence>MAPTLYPELFMWRVVVLFCAVLSGTPDCARVSARKVNPKIVSDVTIWTSGVEGEIAGYRTPFMTYTPNGTILALAGARKYNKKDNGKKIISLRRSTDKGVTWTPTAFLVDDGYDHGVLGAGTAFVDDDSNTTFVMFIHCQFRCAVPSVLLMNSTNDGVTWGQPRNITPQLQPGVVSHPSPGYGIRKRYEPHKGRLVVCAHGRGPDWGLSLLLSDDGGRTWRTGAFVAKRPCNDSCRGENQQHMFQLGECQPVELPDGSLLVMTRNELRCTCHCKAFLTSHDGGESLPISSLRFDQTLIEPPTDAGLLFSDGVLYFTGPNSSSKRQKMTLRWSYDNGTSWAGELPIWEKAAGYSAVTMLQKDPEDKNYLYVLYEKGFSKTGTSTAAIAFAKIQL</sequence>
<dbReference type="AlphaFoldDB" id="A0A6P5AAR1"/>
<dbReference type="GO" id="GO:0043202">
    <property type="term" value="C:lysosomal lumen"/>
    <property type="evidence" value="ECO:0007669"/>
    <property type="project" value="UniProtKB-SubCell"/>
</dbReference>
<evidence type="ECO:0000256" key="22">
    <source>
        <dbReference type="ARBA" id="ARBA00041332"/>
    </source>
</evidence>
<keyword evidence="13" id="KW-0442">Lipid degradation</keyword>
<keyword evidence="15" id="KW-0472">Membrane</keyword>
<dbReference type="GO" id="GO:0005886">
    <property type="term" value="C:plasma membrane"/>
    <property type="evidence" value="ECO:0007669"/>
    <property type="project" value="UniProtKB-SubCell"/>
</dbReference>
<evidence type="ECO:0000256" key="8">
    <source>
        <dbReference type="ARBA" id="ARBA00022475"/>
    </source>
</evidence>
<evidence type="ECO:0000313" key="26">
    <source>
        <dbReference type="Proteomes" id="UP000515135"/>
    </source>
</evidence>
<keyword evidence="14" id="KW-0443">Lipid metabolism</keyword>
<evidence type="ECO:0000313" key="27">
    <source>
        <dbReference type="RefSeq" id="XP_019643304.1"/>
    </source>
</evidence>
<evidence type="ECO:0000256" key="18">
    <source>
        <dbReference type="ARBA" id="ARBA00023329"/>
    </source>
</evidence>
<evidence type="ECO:0000256" key="16">
    <source>
        <dbReference type="ARBA" id="ARBA00023180"/>
    </source>
</evidence>
<dbReference type="Proteomes" id="UP000515135">
    <property type="component" value="Unplaced"/>
</dbReference>
<dbReference type="FunFam" id="2.120.10.10:FF:000018">
    <property type="entry name" value="Uncharacterized protein"/>
    <property type="match status" value="1"/>
</dbReference>
<evidence type="ECO:0000256" key="14">
    <source>
        <dbReference type="ARBA" id="ARBA00023098"/>
    </source>
</evidence>
<dbReference type="GeneID" id="109484477"/>
<evidence type="ECO:0000256" key="7">
    <source>
        <dbReference type="ARBA" id="ARBA00012733"/>
    </source>
</evidence>
<dbReference type="PANTHER" id="PTHR10628">
    <property type="entry name" value="SIALIDASE"/>
    <property type="match status" value="1"/>
</dbReference>
<dbReference type="EC" id="3.2.1.18" evidence="7"/>
<evidence type="ECO:0000256" key="6">
    <source>
        <dbReference type="ARBA" id="ARBA00009348"/>
    </source>
</evidence>
<protein>
    <recommendedName>
        <fullName evidence="21">Sialidase-1</fullName>
        <ecNumber evidence="7">3.2.1.18</ecNumber>
    </recommendedName>
    <alternativeName>
        <fullName evidence="23">Lysosomal sialidase</fullName>
    </alternativeName>
    <alternativeName>
        <fullName evidence="22">N-acetyl-alpha-neuraminidase 1</fullName>
    </alternativeName>
</protein>
<keyword evidence="9" id="KW-0597">Phosphoprotein</keyword>
<dbReference type="Gene3D" id="2.120.10.10">
    <property type="match status" value="1"/>
</dbReference>
<dbReference type="RefSeq" id="XP_019643304.1">
    <property type="nucleotide sequence ID" value="XM_019787745.1"/>
</dbReference>
<keyword evidence="17" id="KW-0458">Lysosome</keyword>
<comment type="function">
    <text evidence="19">Catalyzes the removal of sialic acid (N-acetylneuraminic acid) moieties from glycoproteins and glycolipids. To be active, it is strictly dependent on its presence in the multienzyme complex. Appears to have a preference for alpha 2-3 and alpha 2-6 sialyl linkage.</text>
</comment>
<comment type="subunit">
    <text evidence="20">Interacts with cathepsin A (protective protein), beta-galactosidase and N-acetylgalactosamine-6-sulfate sulfatase in a multienzyme complex.</text>
</comment>
<dbReference type="Pfam" id="PF13088">
    <property type="entry name" value="BNR_2"/>
    <property type="match status" value="1"/>
</dbReference>
<dbReference type="OrthoDB" id="9978451at2759"/>
<dbReference type="InterPro" id="IPR036278">
    <property type="entry name" value="Sialidase_sf"/>
</dbReference>
<keyword evidence="16" id="KW-0325">Glycoprotein</keyword>
<evidence type="ECO:0000256" key="23">
    <source>
        <dbReference type="ARBA" id="ARBA00041413"/>
    </source>
</evidence>
<evidence type="ECO:0000256" key="4">
    <source>
        <dbReference type="ARBA" id="ARBA00004236"/>
    </source>
</evidence>
<comment type="catalytic activity">
    <reaction evidence="1">
        <text>Hydrolysis of alpha-(2-&gt;3)-, alpha-(2-&gt;6)-, alpha-(2-&gt;8)- glycosidic linkages of terminal sialic acid residues in oligosaccharides, glycoproteins, glycolipids, colominic acid and synthetic substrates.</text>
        <dbReference type="EC" id="3.2.1.18"/>
    </reaction>
</comment>
<feature type="chain" id="PRO_5027628122" description="Sialidase-1" evidence="24">
    <location>
        <begin position="24"/>
        <end position="393"/>
    </location>
</feature>
<keyword evidence="18" id="KW-0968">Cytoplasmic vesicle</keyword>
<keyword evidence="10 24" id="KW-0732">Signal</keyword>
<evidence type="ECO:0000256" key="11">
    <source>
        <dbReference type="ARBA" id="ARBA00022737"/>
    </source>
</evidence>
<reference evidence="27" key="1">
    <citation type="submission" date="2025-08" db="UniProtKB">
        <authorList>
            <consortium name="RefSeq"/>
        </authorList>
    </citation>
    <scope>IDENTIFICATION</scope>
    <source>
        <tissue evidence="27">Gonad</tissue>
    </source>
</reference>
<dbReference type="InterPro" id="IPR011040">
    <property type="entry name" value="Sialidase"/>
</dbReference>
<comment type="similarity">
    <text evidence="6">Belongs to the glycosyl hydrolase 33 family.</text>
</comment>
<dbReference type="GO" id="GO:0005765">
    <property type="term" value="C:lysosomal membrane"/>
    <property type="evidence" value="ECO:0007669"/>
    <property type="project" value="UniProtKB-SubCell"/>
</dbReference>
<evidence type="ECO:0000256" key="15">
    <source>
        <dbReference type="ARBA" id="ARBA00023136"/>
    </source>
</evidence>
<dbReference type="SUPFAM" id="SSF50939">
    <property type="entry name" value="Sialidases"/>
    <property type="match status" value="1"/>
</dbReference>
<evidence type="ECO:0000256" key="10">
    <source>
        <dbReference type="ARBA" id="ARBA00022729"/>
    </source>
</evidence>
<keyword evidence="12" id="KW-0378">Hydrolase</keyword>
<keyword evidence="26" id="KW-1185">Reference proteome</keyword>
<dbReference type="GO" id="GO:0031410">
    <property type="term" value="C:cytoplasmic vesicle"/>
    <property type="evidence" value="ECO:0007669"/>
    <property type="project" value="UniProtKB-SubCell"/>
</dbReference>
<proteinExistence type="inferred from homology"/>
<dbReference type="GO" id="GO:0009313">
    <property type="term" value="P:oligosaccharide catabolic process"/>
    <property type="evidence" value="ECO:0007669"/>
    <property type="project" value="TreeGrafter"/>
</dbReference>
<evidence type="ECO:0000256" key="20">
    <source>
        <dbReference type="ARBA" id="ARBA00038519"/>
    </source>
</evidence>
<evidence type="ECO:0000256" key="24">
    <source>
        <dbReference type="SAM" id="SignalP"/>
    </source>
</evidence>
<evidence type="ECO:0000256" key="21">
    <source>
        <dbReference type="ARBA" id="ARBA00040509"/>
    </source>
</evidence>